<organism evidence="12 13">
    <name type="scientific">Flavobacterium sufflavum</name>
    <dbReference type="NCBI Taxonomy" id="1921138"/>
    <lineage>
        <taxon>Bacteria</taxon>
        <taxon>Pseudomonadati</taxon>
        <taxon>Bacteroidota</taxon>
        <taxon>Flavobacteriia</taxon>
        <taxon>Flavobacteriales</taxon>
        <taxon>Flavobacteriaceae</taxon>
        <taxon>Flavobacterium</taxon>
    </lineage>
</organism>
<dbReference type="Gene3D" id="2.60.40.10">
    <property type="entry name" value="Immunoglobulins"/>
    <property type="match status" value="1"/>
</dbReference>
<dbReference type="InterPro" id="IPR018062">
    <property type="entry name" value="HTH_AraC-typ_CS"/>
</dbReference>
<dbReference type="Pfam" id="PF00512">
    <property type="entry name" value="HisKA"/>
    <property type="match status" value="1"/>
</dbReference>
<dbReference type="PROSITE" id="PS50109">
    <property type="entry name" value="HIS_KIN"/>
    <property type="match status" value="1"/>
</dbReference>
<dbReference type="InterPro" id="IPR018060">
    <property type="entry name" value="HTH_AraC"/>
</dbReference>
<evidence type="ECO:0000313" key="12">
    <source>
        <dbReference type="EMBL" id="RVT78371.1"/>
    </source>
</evidence>
<dbReference type="SUPFAM" id="SSF52172">
    <property type="entry name" value="CheY-like"/>
    <property type="match status" value="1"/>
</dbReference>
<evidence type="ECO:0000256" key="8">
    <source>
        <dbReference type="SAM" id="Phobius"/>
    </source>
</evidence>
<evidence type="ECO:0000259" key="11">
    <source>
        <dbReference type="PROSITE" id="PS50110"/>
    </source>
</evidence>
<dbReference type="Gene3D" id="3.40.50.2300">
    <property type="match status" value="1"/>
</dbReference>
<evidence type="ECO:0000256" key="2">
    <source>
        <dbReference type="ARBA" id="ARBA00012438"/>
    </source>
</evidence>
<dbReference type="InterPro" id="IPR004358">
    <property type="entry name" value="Sig_transdc_His_kin-like_C"/>
</dbReference>
<evidence type="ECO:0000259" key="10">
    <source>
        <dbReference type="PROSITE" id="PS50109"/>
    </source>
</evidence>
<reference evidence="12 13" key="1">
    <citation type="submission" date="2019-01" db="EMBL/GenBank/DDBJ databases">
        <authorList>
            <person name="Chen W.-M."/>
        </authorList>
    </citation>
    <scope>NUCLEOTIDE SEQUENCE [LARGE SCALE GENOMIC DNA]</scope>
    <source>
        <strain evidence="12 13">BBQ-12</strain>
    </source>
</reference>
<dbReference type="PRINTS" id="PR00344">
    <property type="entry name" value="BCTRLSENSOR"/>
</dbReference>
<dbReference type="CDD" id="cd00082">
    <property type="entry name" value="HisKA"/>
    <property type="match status" value="1"/>
</dbReference>
<dbReference type="CDD" id="cd17574">
    <property type="entry name" value="REC_OmpR"/>
    <property type="match status" value="1"/>
</dbReference>
<keyword evidence="8" id="KW-0472">Membrane</keyword>
<feature type="modified residue" description="4-aspartylphosphate" evidence="7">
    <location>
        <position position="1027"/>
    </location>
</feature>
<dbReference type="SMART" id="SM00448">
    <property type="entry name" value="REC"/>
    <property type="match status" value="1"/>
</dbReference>
<dbReference type="Gene3D" id="1.10.287.130">
    <property type="match status" value="1"/>
</dbReference>
<name>A0A3S2U532_9FLAO</name>
<accession>A0A3S2U532</accession>
<dbReference type="SUPFAM" id="SSF55874">
    <property type="entry name" value="ATPase domain of HSP90 chaperone/DNA topoisomerase II/histidine kinase"/>
    <property type="match status" value="1"/>
</dbReference>
<keyword evidence="6" id="KW-0804">Transcription</keyword>
<dbReference type="Pfam" id="PF02518">
    <property type="entry name" value="HATPase_c"/>
    <property type="match status" value="1"/>
</dbReference>
<evidence type="ECO:0000259" key="9">
    <source>
        <dbReference type="PROSITE" id="PS01124"/>
    </source>
</evidence>
<keyword evidence="4" id="KW-0805">Transcription regulation</keyword>
<keyword evidence="13" id="KW-1185">Reference proteome</keyword>
<dbReference type="RefSeq" id="WP_128193577.1">
    <property type="nucleotide sequence ID" value="NZ_SACJ01000002.1"/>
</dbReference>
<dbReference type="InterPro" id="IPR036097">
    <property type="entry name" value="HisK_dim/P_sf"/>
</dbReference>
<evidence type="ECO:0000256" key="4">
    <source>
        <dbReference type="ARBA" id="ARBA00023015"/>
    </source>
</evidence>
<dbReference type="InterPro" id="IPR015943">
    <property type="entry name" value="WD40/YVTN_repeat-like_dom_sf"/>
</dbReference>
<dbReference type="InterPro" id="IPR011110">
    <property type="entry name" value="Reg_prop"/>
</dbReference>
<gene>
    <name evidence="12" type="ORF">EOD40_03810</name>
</gene>
<dbReference type="SMART" id="SM00387">
    <property type="entry name" value="HATPase_c"/>
    <property type="match status" value="1"/>
</dbReference>
<evidence type="ECO:0000256" key="6">
    <source>
        <dbReference type="ARBA" id="ARBA00023163"/>
    </source>
</evidence>
<dbReference type="Pfam" id="PF07495">
    <property type="entry name" value="Y_Y_Y"/>
    <property type="match status" value="1"/>
</dbReference>
<dbReference type="SMART" id="SM00388">
    <property type="entry name" value="HisKA"/>
    <property type="match status" value="1"/>
</dbReference>
<keyword evidence="3 7" id="KW-0597">Phosphoprotein</keyword>
<keyword evidence="12" id="KW-0418">Kinase</keyword>
<proteinExistence type="predicted"/>
<dbReference type="InterPro" id="IPR003661">
    <property type="entry name" value="HisK_dim/P_dom"/>
</dbReference>
<dbReference type="GO" id="GO:0000155">
    <property type="term" value="F:phosphorelay sensor kinase activity"/>
    <property type="evidence" value="ECO:0007669"/>
    <property type="project" value="InterPro"/>
</dbReference>
<dbReference type="InterPro" id="IPR001789">
    <property type="entry name" value="Sig_transdc_resp-reg_receiver"/>
</dbReference>
<dbReference type="InterPro" id="IPR011006">
    <property type="entry name" value="CheY-like_superfamily"/>
</dbReference>
<dbReference type="InterPro" id="IPR005467">
    <property type="entry name" value="His_kinase_dom"/>
</dbReference>
<dbReference type="InterPro" id="IPR036890">
    <property type="entry name" value="HATPase_C_sf"/>
</dbReference>
<dbReference type="PROSITE" id="PS50110">
    <property type="entry name" value="RESPONSE_REGULATORY"/>
    <property type="match status" value="1"/>
</dbReference>
<dbReference type="SUPFAM" id="SSF46689">
    <property type="entry name" value="Homeodomain-like"/>
    <property type="match status" value="1"/>
</dbReference>
<dbReference type="Pfam" id="PF00072">
    <property type="entry name" value="Response_reg"/>
    <property type="match status" value="1"/>
</dbReference>
<dbReference type="AlphaFoldDB" id="A0A3S2U532"/>
<feature type="domain" description="Histidine kinase" evidence="10">
    <location>
        <begin position="721"/>
        <end position="939"/>
    </location>
</feature>
<dbReference type="Pfam" id="PF12833">
    <property type="entry name" value="HTH_18"/>
    <property type="match status" value="1"/>
</dbReference>
<keyword evidence="8" id="KW-0812">Transmembrane</keyword>
<dbReference type="GO" id="GO:0003700">
    <property type="term" value="F:DNA-binding transcription factor activity"/>
    <property type="evidence" value="ECO:0007669"/>
    <property type="project" value="InterPro"/>
</dbReference>
<keyword evidence="5" id="KW-0238">DNA-binding</keyword>
<dbReference type="SUPFAM" id="SSF63829">
    <property type="entry name" value="Calcium-dependent phosphotriesterase"/>
    <property type="match status" value="1"/>
</dbReference>
<evidence type="ECO:0000256" key="7">
    <source>
        <dbReference type="PROSITE-ProRule" id="PRU00169"/>
    </source>
</evidence>
<dbReference type="EMBL" id="SACJ01000002">
    <property type="protein sequence ID" value="RVT78371.1"/>
    <property type="molecule type" value="Genomic_DNA"/>
</dbReference>
<dbReference type="InterPro" id="IPR009057">
    <property type="entry name" value="Homeodomain-like_sf"/>
</dbReference>
<dbReference type="InterPro" id="IPR011123">
    <property type="entry name" value="Y_Y_Y"/>
</dbReference>
<dbReference type="SUPFAM" id="SSF47384">
    <property type="entry name" value="Homodimeric domain of signal transducing histidine kinase"/>
    <property type="match status" value="1"/>
</dbReference>
<dbReference type="PANTHER" id="PTHR43547">
    <property type="entry name" value="TWO-COMPONENT HISTIDINE KINASE"/>
    <property type="match status" value="1"/>
</dbReference>
<dbReference type="Gene3D" id="2.130.10.10">
    <property type="entry name" value="YVTN repeat-like/Quinoprotein amine dehydrogenase"/>
    <property type="match status" value="3"/>
</dbReference>
<evidence type="ECO:0000256" key="3">
    <source>
        <dbReference type="ARBA" id="ARBA00022553"/>
    </source>
</evidence>
<dbReference type="SMART" id="SM00342">
    <property type="entry name" value="HTH_ARAC"/>
    <property type="match status" value="1"/>
</dbReference>
<evidence type="ECO:0000313" key="13">
    <source>
        <dbReference type="Proteomes" id="UP000285211"/>
    </source>
</evidence>
<evidence type="ECO:0000256" key="5">
    <source>
        <dbReference type="ARBA" id="ARBA00023125"/>
    </source>
</evidence>
<dbReference type="Gene3D" id="3.30.565.10">
    <property type="entry name" value="Histidine kinase-like ATPase, C-terminal domain"/>
    <property type="match status" value="1"/>
</dbReference>
<dbReference type="GO" id="GO:0043565">
    <property type="term" value="F:sequence-specific DNA binding"/>
    <property type="evidence" value="ECO:0007669"/>
    <property type="project" value="InterPro"/>
</dbReference>
<dbReference type="OrthoDB" id="358279at2"/>
<dbReference type="Proteomes" id="UP000285211">
    <property type="component" value="Unassembled WGS sequence"/>
</dbReference>
<comment type="catalytic activity">
    <reaction evidence="1">
        <text>ATP + protein L-histidine = ADP + protein N-phospho-L-histidine.</text>
        <dbReference type="EC" id="2.7.13.3"/>
    </reaction>
</comment>
<sequence>MKNQQVWSYVVSFFVVSLLSLSGLKAQNLFFEKISGREANPVTQIHGIAKDSIGYIWFGSWNGAYRYDGKTFDFFYHNPKDKTSLPNNRIRNIVSDKKLGLWFFTFDRKYVRFNYQLNSFKIVLDNKVPKIVIERLNNKSSELNKNRIVNGKSYYLSSHQFTSQDVKSGEEYRYTANINHPGQLLDDYITDFFIDDENIIWLGSRGGDVYKANPNRNPFELHYSYRKDSENTKLATVKGILKVDDKIWLATDEGILIYNNKGLDYNHPFYKSNSQIKNARSFLKDNKGRIWIGGINGLECYDPKTNQCKVVINRVLSPNLEIWSVYALEVSGNNLWVGLYNGIACINLANDKISYYDLAATVHNGSVMDVLSVNGRELWLATEGSGVIRLKIDNKGKIYDKLALNTFDKHLKNKISGNIIYALHRDKRGAIWVGSSEGLNKIYTNTNPMRIEKIQLQSESPNIYISSITDDAKGNLWIAHKQGLSMIDIRTNKISNYRREDQFGSWTFSERAFYKDLANQKIYFGDKNGYLSFSPKEIKTNSVNDKLIFKTLYLSNEKVIPMDTINDQIVLTKDLSQTQSIQLDYENRSFTIELASFNYSNTNKMVYEYTLEGYEDKWIKTNSSKITYNKLPPGNYVFKARVVSPNDTKSPIKVLDIDVSAPWYGTWWAKLFFLGLLAAIAFWIFKAMLYRDRLKNEIKLERLNTERQEALNKEKIEFFTNISHDLKTPLTLIVDPLKRIHDNKVAAEDKEVYFSIVNRNINYLTKLIHQILDFRKSEMGKLKLNPTVQNFNLFIEECYTSFQFIAAKRNIALQLQVDKTPLYCSLDFEKVQQIIVNIVSNAFQYTSDGGLVILSAALNEAKSTLEITVQDNGVGINAAELEKIFEPFNNVGSSPYHGYSSGIGLSLTRNLIELLKGTISIESEPDKGTKVLISLPYDAAKTEDITLVKVEQLHQKEEDYEDNQEKESEQISFESAKPTLLIVEDNPDVQTYLNKELGKEYTLIQEYDGKKGLEAAIKYIPDIIVSDIMMPEMQGTEFCAALKGNENTSHIPLIFLTAKGSDENQIEGYNLGAEAYVMKPFNVDVLNAQIKSVLENRIILQNRLAGIKKIEQLQQEVPDQDNEFLEKVIEKITLNIEETDFNSEELAQALGISQRQLYRKLKGITGNTVHEFITKVKMNQAEELLRNSDLSISQIAYKVGFSEPSNFSRTFSKHFGCSPSQYLK</sequence>
<dbReference type="PROSITE" id="PS01124">
    <property type="entry name" value="HTH_ARAC_FAMILY_2"/>
    <property type="match status" value="1"/>
</dbReference>
<dbReference type="EC" id="2.7.13.3" evidence="2"/>
<keyword evidence="8" id="KW-1133">Transmembrane helix</keyword>
<dbReference type="CDD" id="cd00075">
    <property type="entry name" value="HATPase"/>
    <property type="match status" value="1"/>
</dbReference>
<dbReference type="PROSITE" id="PS00041">
    <property type="entry name" value="HTH_ARAC_FAMILY_1"/>
    <property type="match status" value="1"/>
</dbReference>
<feature type="transmembrane region" description="Helical" evidence="8">
    <location>
        <begin position="667"/>
        <end position="685"/>
    </location>
</feature>
<dbReference type="PANTHER" id="PTHR43547:SF2">
    <property type="entry name" value="HYBRID SIGNAL TRANSDUCTION HISTIDINE KINASE C"/>
    <property type="match status" value="1"/>
</dbReference>
<dbReference type="Pfam" id="PF07494">
    <property type="entry name" value="Reg_prop"/>
    <property type="match status" value="1"/>
</dbReference>
<evidence type="ECO:0000256" key="1">
    <source>
        <dbReference type="ARBA" id="ARBA00000085"/>
    </source>
</evidence>
<feature type="domain" description="Response regulatory" evidence="11">
    <location>
        <begin position="979"/>
        <end position="1094"/>
    </location>
</feature>
<comment type="caution">
    <text evidence="12">The sequence shown here is derived from an EMBL/GenBank/DDBJ whole genome shotgun (WGS) entry which is preliminary data.</text>
</comment>
<dbReference type="InterPro" id="IPR013783">
    <property type="entry name" value="Ig-like_fold"/>
</dbReference>
<protein>
    <recommendedName>
        <fullName evidence="2">histidine kinase</fullName>
        <ecNumber evidence="2">2.7.13.3</ecNumber>
    </recommendedName>
</protein>
<dbReference type="InterPro" id="IPR003594">
    <property type="entry name" value="HATPase_dom"/>
</dbReference>
<dbReference type="Gene3D" id="1.10.10.60">
    <property type="entry name" value="Homeodomain-like"/>
    <property type="match status" value="1"/>
</dbReference>
<keyword evidence="12" id="KW-0808">Transferase</keyword>
<feature type="domain" description="HTH araC/xylS-type" evidence="9">
    <location>
        <begin position="1126"/>
        <end position="1224"/>
    </location>
</feature>